<organism evidence="3 4">
    <name type="scientific">Erwinia psidii</name>
    <dbReference type="NCBI Taxonomy" id="69224"/>
    <lineage>
        <taxon>Bacteria</taxon>
        <taxon>Pseudomonadati</taxon>
        <taxon>Pseudomonadota</taxon>
        <taxon>Gammaproteobacteria</taxon>
        <taxon>Enterobacterales</taxon>
        <taxon>Erwiniaceae</taxon>
        <taxon>Erwinia</taxon>
    </lineage>
</organism>
<protein>
    <recommendedName>
        <fullName evidence="2">MACPF-like domain-containing protein</fullName>
    </recommendedName>
</protein>
<dbReference type="Proteomes" id="UP000279457">
    <property type="component" value="Unassembled WGS sequence"/>
</dbReference>
<evidence type="ECO:0000259" key="2">
    <source>
        <dbReference type="Pfam" id="PF22693"/>
    </source>
</evidence>
<evidence type="ECO:0000313" key="3">
    <source>
        <dbReference type="EMBL" id="RQM40087.1"/>
    </source>
</evidence>
<accession>A0A3N6S567</accession>
<dbReference type="AlphaFoldDB" id="A0A3N6S567"/>
<sequence length="992" mass="110887">MSDNHTDPLDDYPENLANSADVSSRVDKVMHDQELMALEQAEADTQRQKKRQRAELSDHRTKLLKAVKVEAPDLAVPLFEKLSALADENHGFAPREVVDLLKSHKARFKDEPDFFDLGIAQREDLLDRVGFYRGVVIDNTMSNPVEAGFRDVLMRPDAGSDHAGAAQQSLHPATLFYRKPNFSGYFENYYTSSESVYQTQKNGVTNLSFALGLAAGGLRNSVSLGASFSKYGRQEESSGFIGKTVFTTANFYLPKIELSFDKTQSCASQAFFKACSQAVAGLKETDLNSSNQSETEQQSRTRWDDSFRKLKDVLDDFGHFVPLQTLIGGRLFATEKKTFEGSEKSSDFTDRFGVSVKASLSTLYAEAEISGGYENSKQASTKSRSSSEMQSMTFNAIGGEGTVVQDAAAWAESLYDYRRWACVQRENLVPSINFLPVALRQLCWRVLSKMAEDRTKRDLLYIHKAFFLFYGEYGERIGRTARDVYFSIQSHAYNAAVATKTTPPSEEVEAVLVEPDTLSSQLWRMTESGQIVLRATGRKSAHGEINHISFALTADLPAEEKTALLDTYPVKLCQLSNDASQIWNYPGSGELTCQALGKDYVLEAVSTSALCLKKRKMAGRESHLWYLAEVPFDVEKALDDVCHDQWVQIFTQKGNAVLSVANVETLDEINATDITEVIAQPNMRGRHQFWLHESSGRLVSAMKVRNNDQLQPLLLSADDISGRITASVSRSDLIQKWSTTTTGELQPATSASVRKALGCFSDGGKSTIGCTLLLRESNAQSDQKWQIRAYNKLPVFARKEKKYSNNNLQEECLIFWVDKTPLVIKGQMTGLVFFLEGIEGSGDNKKCALRMTVFCQNESGREAVSHKRGDNKNLEPLLREERHTFIDNNYLHLPAPDYPIYSLRMNVANSQGDMRSLRFEYQSEQGGTWQYFSNPGTLKESSLLKTSKMKVALQYETSVAQGEFIIAVGIDARYDANRMLSIAPKILAKSFD</sequence>
<proteinExistence type="predicted"/>
<dbReference type="Pfam" id="PF22693">
    <property type="entry name" value="MACPF_1"/>
    <property type="match status" value="1"/>
</dbReference>
<evidence type="ECO:0000313" key="4">
    <source>
        <dbReference type="Proteomes" id="UP000279457"/>
    </source>
</evidence>
<keyword evidence="4" id="KW-1185">Reference proteome</keyword>
<name>A0A3N6S567_9GAMM</name>
<gene>
    <name evidence="3" type="ORF">EB241_01985</name>
</gene>
<feature type="region of interest" description="Disordered" evidence="1">
    <location>
        <begin position="1"/>
        <end position="23"/>
    </location>
</feature>
<feature type="region of interest" description="Disordered" evidence="1">
    <location>
        <begin position="38"/>
        <end position="57"/>
    </location>
</feature>
<feature type="domain" description="MACPF-like" evidence="2">
    <location>
        <begin position="297"/>
        <end position="441"/>
    </location>
</feature>
<dbReference type="RefSeq" id="WP_124231528.1">
    <property type="nucleotide sequence ID" value="NZ_RHHM01000001.1"/>
</dbReference>
<dbReference type="OrthoDB" id="6635976at2"/>
<dbReference type="InterPro" id="IPR054586">
    <property type="entry name" value="MACPF_1_fungal"/>
</dbReference>
<evidence type="ECO:0000256" key="1">
    <source>
        <dbReference type="SAM" id="MobiDB-lite"/>
    </source>
</evidence>
<comment type="caution">
    <text evidence="3">The sequence shown here is derived from an EMBL/GenBank/DDBJ whole genome shotgun (WGS) entry which is preliminary data.</text>
</comment>
<reference evidence="3 4" key="1">
    <citation type="submission" date="2018-10" db="EMBL/GenBank/DDBJ databases">
        <title>Draft genome sequence for the type isolate of Erwinia psidii, agent causal of bacterial blight in guava (Psidium guajava) and wilt and die-back of Eucalyptus spp.</title>
        <authorList>
            <person name="Hermenegildo P.S."/>
            <person name="Santos S.A."/>
            <person name="Guimaraes L.M.S."/>
            <person name="Vidigal P.M.P."/>
            <person name="Pereira I.C."/>
            <person name="Badel J.L."/>
            <person name="Alfenas-Zerbini P."/>
            <person name="Ferreira M.A.S.V."/>
            <person name="Alfenas A.C."/>
        </authorList>
    </citation>
    <scope>NUCLEOTIDE SEQUENCE [LARGE SCALE GENOMIC DNA]</scope>
    <source>
        <strain evidence="3 4">IBSBF 435</strain>
    </source>
</reference>
<dbReference type="EMBL" id="RHHM01000001">
    <property type="protein sequence ID" value="RQM40087.1"/>
    <property type="molecule type" value="Genomic_DNA"/>
</dbReference>